<keyword evidence="3" id="KW-1185">Reference proteome</keyword>
<gene>
    <name evidence="2" type="ORF">M9458_002382</name>
    <name evidence="1" type="ORF">M9458_032583</name>
</gene>
<feature type="non-terminal residue" evidence="1">
    <location>
        <position position="62"/>
    </location>
</feature>
<accession>A0ABD0PES0</accession>
<organism evidence="1 3">
    <name type="scientific">Cirrhinus mrigala</name>
    <name type="common">Mrigala</name>
    <dbReference type="NCBI Taxonomy" id="683832"/>
    <lineage>
        <taxon>Eukaryota</taxon>
        <taxon>Metazoa</taxon>
        <taxon>Chordata</taxon>
        <taxon>Craniata</taxon>
        <taxon>Vertebrata</taxon>
        <taxon>Euteleostomi</taxon>
        <taxon>Actinopterygii</taxon>
        <taxon>Neopterygii</taxon>
        <taxon>Teleostei</taxon>
        <taxon>Ostariophysi</taxon>
        <taxon>Cypriniformes</taxon>
        <taxon>Cyprinidae</taxon>
        <taxon>Labeoninae</taxon>
        <taxon>Labeonini</taxon>
        <taxon>Cirrhinus</taxon>
    </lineage>
</organism>
<dbReference type="Proteomes" id="UP001529510">
    <property type="component" value="Unassembled WGS sequence"/>
</dbReference>
<sequence length="62" mass="7401">SLHSGDGKTQLPTFNRRERKCLFSLFWNLLAAQTATDFYKGLWFLKQSYLLDFQNRRNTQQT</sequence>
<dbReference type="EMBL" id="JAMKFB020000001">
    <property type="protein sequence ID" value="KAL0204364.1"/>
    <property type="molecule type" value="Genomic_DNA"/>
</dbReference>
<dbReference type="EMBL" id="JAMKFB020000016">
    <property type="protein sequence ID" value="KAL0172272.1"/>
    <property type="molecule type" value="Genomic_DNA"/>
</dbReference>
<reference evidence="1 3" key="1">
    <citation type="submission" date="2024-05" db="EMBL/GenBank/DDBJ databases">
        <title>Genome sequencing and assembly of Indian major carp, Cirrhinus mrigala (Hamilton, 1822).</title>
        <authorList>
            <person name="Mohindra V."/>
            <person name="Chowdhury L.M."/>
            <person name="Lal K."/>
            <person name="Jena J.K."/>
        </authorList>
    </citation>
    <scope>NUCLEOTIDE SEQUENCE [LARGE SCALE GENOMIC DNA]</scope>
    <source>
        <strain evidence="1">CM1030</strain>
        <tissue evidence="1">Blood</tissue>
    </source>
</reference>
<comment type="caution">
    <text evidence="1">The sequence shown here is derived from an EMBL/GenBank/DDBJ whole genome shotgun (WGS) entry which is preliminary data.</text>
</comment>
<evidence type="ECO:0000313" key="3">
    <source>
        <dbReference type="Proteomes" id="UP001529510"/>
    </source>
</evidence>
<proteinExistence type="predicted"/>
<evidence type="ECO:0000313" key="2">
    <source>
        <dbReference type="EMBL" id="KAL0204364.1"/>
    </source>
</evidence>
<name>A0ABD0PES0_CIRMR</name>
<protein>
    <submittedName>
        <fullName evidence="1">Uncharacterized protein</fullName>
    </submittedName>
</protein>
<evidence type="ECO:0000313" key="1">
    <source>
        <dbReference type="EMBL" id="KAL0172272.1"/>
    </source>
</evidence>
<dbReference type="AlphaFoldDB" id="A0ABD0PES0"/>
<feature type="non-terminal residue" evidence="1">
    <location>
        <position position="1"/>
    </location>
</feature>